<dbReference type="Pfam" id="PF04951">
    <property type="entry name" value="Peptidase_M55"/>
    <property type="match status" value="1"/>
</dbReference>
<feature type="binding site" evidence="2">
    <location>
        <position position="59"/>
    </location>
    <ligand>
        <name>Zn(2+)</name>
        <dbReference type="ChEBI" id="CHEBI:29105"/>
        <label>2</label>
    </ligand>
</feature>
<feature type="binding site" evidence="2">
    <location>
        <position position="10"/>
    </location>
    <ligand>
        <name>Zn(2+)</name>
        <dbReference type="ChEBI" id="CHEBI:29105"/>
        <label>1</label>
    </ligand>
</feature>
<dbReference type="InterPro" id="IPR027476">
    <property type="entry name" value="DppA_N"/>
</dbReference>
<protein>
    <submittedName>
        <fullName evidence="3">Aminopeptidase</fullName>
    </submittedName>
</protein>
<dbReference type="Proteomes" id="UP000471031">
    <property type="component" value="Unassembled WGS sequence"/>
</dbReference>
<name>A0A845LBB1_HELGE</name>
<dbReference type="RefSeq" id="WP_161262517.1">
    <property type="nucleotide sequence ID" value="NZ_JAFBDC010000010.1"/>
</dbReference>
<feature type="binding site" evidence="2">
    <location>
        <position position="103"/>
    </location>
    <ligand>
        <name>Zn(2+)</name>
        <dbReference type="ChEBI" id="CHEBI:29105"/>
        <label>2</label>
    </ligand>
</feature>
<dbReference type="GO" id="GO:0004177">
    <property type="term" value="F:aminopeptidase activity"/>
    <property type="evidence" value="ECO:0007669"/>
    <property type="project" value="UniProtKB-KW"/>
</dbReference>
<keyword evidence="2" id="KW-0862">Zinc</keyword>
<dbReference type="GO" id="GO:0046872">
    <property type="term" value="F:metal ion binding"/>
    <property type="evidence" value="ECO:0007669"/>
    <property type="project" value="UniProtKB-KW"/>
</dbReference>
<reference evidence="3 4" key="1">
    <citation type="submission" date="2020-01" db="EMBL/GenBank/DDBJ databases">
        <title>Whole genome sequence of Heliobacterium gestii DSM 11169.</title>
        <authorList>
            <person name="Kyndt J.A."/>
            <person name="Meyer T.E."/>
        </authorList>
    </citation>
    <scope>NUCLEOTIDE SEQUENCE [LARGE SCALE GENOMIC DNA]</scope>
    <source>
        <strain evidence="3 4">DSM 11169</strain>
    </source>
</reference>
<feature type="binding site" evidence="2">
    <location>
        <position position="133"/>
    </location>
    <ligand>
        <name>Zn(2+)</name>
        <dbReference type="ChEBI" id="CHEBI:29105"/>
        <label>2</label>
    </ligand>
</feature>
<evidence type="ECO:0000313" key="3">
    <source>
        <dbReference type="EMBL" id="MZP43952.1"/>
    </source>
</evidence>
<dbReference type="OrthoDB" id="9785420at2"/>
<feature type="binding site" evidence="2">
    <location>
        <position position="8"/>
    </location>
    <ligand>
        <name>Zn(2+)</name>
        <dbReference type="ChEBI" id="CHEBI:29105"/>
        <label>2</label>
    </ligand>
</feature>
<gene>
    <name evidence="3" type="ORF">GTO89_13015</name>
</gene>
<dbReference type="SUPFAM" id="SSF63992">
    <property type="entry name" value="Dipeptide transport protein"/>
    <property type="match status" value="1"/>
</dbReference>
<keyword evidence="2" id="KW-0479">Metal-binding</keyword>
<feature type="binding site" evidence="2">
    <location>
        <position position="8"/>
    </location>
    <ligand>
        <name>Zn(2+)</name>
        <dbReference type="ChEBI" id="CHEBI:29105"/>
        <label>1</label>
    </ligand>
</feature>
<dbReference type="AlphaFoldDB" id="A0A845LBB1"/>
<dbReference type="EMBL" id="WXEX01000011">
    <property type="protein sequence ID" value="MZP43952.1"/>
    <property type="molecule type" value="Genomic_DNA"/>
</dbReference>
<dbReference type="CDD" id="cd08663">
    <property type="entry name" value="DAP_dppA_1"/>
    <property type="match status" value="1"/>
</dbReference>
<evidence type="ECO:0000256" key="1">
    <source>
        <dbReference type="PIRSR" id="PIRSR015853-1"/>
    </source>
</evidence>
<dbReference type="InterPro" id="IPR036177">
    <property type="entry name" value="Peptidase_M55_sf"/>
</dbReference>
<keyword evidence="4" id="KW-1185">Reference proteome</keyword>
<keyword evidence="3" id="KW-0031">Aminopeptidase</keyword>
<dbReference type="InterPro" id="IPR007035">
    <property type="entry name" value="Peptidase_M55"/>
</dbReference>
<evidence type="ECO:0000313" key="4">
    <source>
        <dbReference type="Proteomes" id="UP000471031"/>
    </source>
</evidence>
<dbReference type="Gene3D" id="3.30.1360.130">
    <property type="entry name" value="Dipeptide transport protein"/>
    <property type="match status" value="1"/>
</dbReference>
<dbReference type="PIRSF" id="PIRSF015853">
    <property type="entry name" value="Pep_DppA"/>
    <property type="match status" value="1"/>
</dbReference>
<keyword evidence="3" id="KW-0378">Hydrolase</keyword>
<proteinExistence type="predicted"/>
<evidence type="ECO:0000256" key="2">
    <source>
        <dbReference type="PIRSR" id="PIRSR015853-2"/>
    </source>
</evidence>
<keyword evidence="3" id="KW-0645">Protease</keyword>
<accession>A0A845LBB1</accession>
<comment type="caution">
    <text evidence="3">The sequence shown here is derived from an EMBL/GenBank/DDBJ whole genome shotgun (WGS) entry which is preliminary data.</text>
</comment>
<organism evidence="3 4">
    <name type="scientific">Heliomicrobium gestii</name>
    <name type="common">Heliobacterium gestii</name>
    <dbReference type="NCBI Taxonomy" id="2699"/>
    <lineage>
        <taxon>Bacteria</taxon>
        <taxon>Bacillati</taxon>
        <taxon>Bacillota</taxon>
        <taxon>Clostridia</taxon>
        <taxon>Eubacteriales</taxon>
        <taxon>Heliobacteriaceae</taxon>
        <taxon>Heliomicrobium</taxon>
    </lineage>
</organism>
<sequence length="298" mass="30759">MRVYISADLEGVAGVVSPGQLMSGPAYEEACRWMTAEVTAAVRGAQRAGALQVMVNDAHESMTNLRLEELPPGVEVISGKPKALGMMCAIDEGWDLAFLLGCHARQGSGGLLSHSYSAATIARLRLNGCEVGEVGFNAALAGGCHVPVGLVTGDAAAAAEALELFPAIRTVAVKWACGRQSARTLTPGEACRRIEAAAAEAVAATVAKKANDAGVASTAGAPSGTRDVIPAGAIASWPPQPPYTLEVEFTSPVMADAVAYMPMTRREGPCRIVMEQAELPALFRAFQAMLTIAGAVAP</sequence>
<dbReference type="Gene3D" id="3.40.50.10780">
    <property type="entry name" value="Dipeptide transport protein"/>
    <property type="match status" value="1"/>
</dbReference>
<feature type="active site" description="Nucleophile" evidence="1">
    <location>
        <position position="114"/>
    </location>
</feature>